<dbReference type="eggNOG" id="COG2755">
    <property type="taxonomic scope" value="Bacteria"/>
</dbReference>
<organism evidence="3 4">
    <name type="scientific">Mobilicoccus pelagius NBRC 104925</name>
    <dbReference type="NCBI Taxonomy" id="1089455"/>
    <lineage>
        <taxon>Bacteria</taxon>
        <taxon>Bacillati</taxon>
        <taxon>Actinomycetota</taxon>
        <taxon>Actinomycetes</taxon>
        <taxon>Micrococcales</taxon>
        <taxon>Dermatophilaceae</taxon>
        <taxon>Mobilicoccus</taxon>
    </lineage>
</organism>
<gene>
    <name evidence="3" type="ORF">MOPEL_078_00170</name>
</gene>
<sequence>MLTSAVIGGSAGLAGLGAAGAVSYGVLKVEARLARRTIGKPFDASPDDTSLYGAGLGAPVRLVVLGDSLAAGLGADTRFQTIGGVLATGVSALAGRPVQLTNVAEVGAESPWLDGQVRRALEAVPRPDVALVTIGGNDVTHRIPTAVSASHLRHAVATLRGAGAEVVVGTCPDLGTIEPLAQPLRTLTKHWSRELARAQTVAVVEAGGRTVSLGDLLRPDFLSAPEHMFSVDRFHPSPAGYARAASALLPTVCAALGLWAGEAQRGPDRLRGERVGTVEDTAARAARSPGAEVRAVDGGSTHRRRGLAMLLRRRRPDGPPEHDDPDDELDTTEGTAPGAAPGASTDG</sequence>
<dbReference type="EMBL" id="BAFE01000056">
    <property type="protein sequence ID" value="GAB48628.1"/>
    <property type="molecule type" value="Genomic_DNA"/>
</dbReference>
<accession>H5USC0</accession>
<dbReference type="STRING" id="1089455.MOPEL_078_00170"/>
<proteinExistence type="predicted"/>
<evidence type="ECO:0000313" key="4">
    <source>
        <dbReference type="Proteomes" id="UP000004367"/>
    </source>
</evidence>
<dbReference type="Pfam" id="PF13472">
    <property type="entry name" value="Lipase_GDSL_2"/>
    <property type="match status" value="1"/>
</dbReference>
<dbReference type="SUPFAM" id="SSF52266">
    <property type="entry name" value="SGNH hydrolase"/>
    <property type="match status" value="1"/>
</dbReference>
<protein>
    <recommendedName>
        <fullName evidence="2">SGNH hydrolase-type esterase domain-containing protein</fullName>
    </recommendedName>
</protein>
<keyword evidence="4" id="KW-1185">Reference proteome</keyword>
<name>H5USC0_9MICO</name>
<evidence type="ECO:0000256" key="1">
    <source>
        <dbReference type="SAM" id="MobiDB-lite"/>
    </source>
</evidence>
<dbReference type="Proteomes" id="UP000004367">
    <property type="component" value="Unassembled WGS sequence"/>
</dbReference>
<dbReference type="PANTHER" id="PTHR30383">
    <property type="entry name" value="THIOESTERASE 1/PROTEASE 1/LYSOPHOSPHOLIPASE L1"/>
    <property type="match status" value="1"/>
</dbReference>
<evidence type="ECO:0000313" key="3">
    <source>
        <dbReference type="EMBL" id="GAB48628.1"/>
    </source>
</evidence>
<reference evidence="3 4" key="1">
    <citation type="submission" date="2012-02" db="EMBL/GenBank/DDBJ databases">
        <title>Whole genome shotgun sequence of Mobilicoccus pelagius NBRC 104925.</title>
        <authorList>
            <person name="Yoshida Y."/>
            <person name="Hosoyama A."/>
            <person name="Tsuchikane K."/>
            <person name="Katsumata H."/>
            <person name="Yamazaki S."/>
            <person name="Fujita N."/>
        </authorList>
    </citation>
    <scope>NUCLEOTIDE SEQUENCE [LARGE SCALE GENOMIC DNA]</scope>
    <source>
        <strain evidence="3 4">NBRC 104925</strain>
    </source>
</reference>
<dbReference type="AlphaFoldDB" id="H5USC0"/>
<dbReference type="InterPro" id="IPR051532">
    <property type="entry name" value="Ester_Hydrolysis_Enzymes"/>
</dbReference>
<evidence type="ECO:0000259" key="2">
    <source>
        <dbReference type="Pfam" id="PF13472"/>
    </source>
</evidence>
<comment type="caution">
    <text evidence="3">The sequence shown here is derived from an EMBL/GenBank/DDBJ whole genome shotgun (WGS) entry which is preliminary data.</text>
</comment>
<feature type="compositionally biased region" description="Low complexity" evidence="1">
    <location>
        <begin position="332"/>
        <end position="347"/>
    </location>
</feature>
<dbReference type="InterPro" id="IPR036514">
    <property type="entry name" value="SGNH_hydro_sf"/>
</dbReference>
<feature type="domain" description="SGNH hydrolase-type esterase" evidence="2">
    <location>
        <begin position="64"/>
        <end position="243"/>
    </location>
</feature>
<feature type="region of interest" description="Disordered" evidence="1">
    <location>
        <begin position="282"/>
        <end position="347"/>
    </location>
</feature>
<dbReference type="PANTHER" id="PTHR30383:SF5">
    <property type="entry name" value="SGNH HYDROLASE-TYPE ESTERASE DOMAIN-CONTAINING PROTEIN"/>
    <property type="match status" value="1"/>
</dbReference>
<dbReference type="GO" id="GO:0004622">
    <property type="term" value="F:phosphatidylcholine lysophospholipase activity"/>
    <property type="evidence" value="ECO:0007669"/>
    <property type="project" value="TreeGrafter"/>
</dbReference>
<dbReference type="InterPro" id="IPR013830">
    <property type="entry name" value="SGNH_hydro"/>
</dbReference>
<feature type="compositionally biased region" description="Basic residues" evidence="1">
    <location>
        <begin position="301"/>
        <end position="315"/>
    </location>
</feature>
<dbReference type="CDD" id="cd01836">
    <property type="entry name" value="FeeA_FeeB_like"/>
    <property type="match status" value="1"/>
</dbReference>
<dbReference type="Gene3D" id="3.40.50.1110">
    <property type="entry name" value="SGNH hydrolase"/>
    <property type="match status" value="1"/>
</dbReference>